<proteinExistence type="predicted"/>
<dbReference type="AlphaFoldDB" id="A0A284QXY1"/>
<evidence type="ECO:0000313" key="2">
    <source>
        <dbReference type="Proteomes" id="UP000219338"/>
    </source>
</evidence>
<protein>
    <submittedName>
        <fullName evidence="1">Uncharacterized protein</fullName>
    </submittedName>
</protein>
<organism evidence="1 2">
    <name type="scientific">Armillaria ostoyae</name>
    <name type="common">Armillaria root rot fungus</name>
    <dbReference type="NCBI Taxonomy" id="47428"/>
    <lineage>
        <taxon>Eukaryota</taxon>
        <taxon>Fungi</taxon>
        <taxon>Dikarya</taxon>
        <taxon>Basidiomycota</taxon>
        <taxon>Agaricomycotina</taxon>
        <taxon>Agaricomycetes</taxon>
        <taxon>Agaricomycetidae</taxon>
        <taxon>Agaricales</taxon>
        <taxon>Marasmiineae</taxon>
        <taxon>Physalacriaceae</taxon>
        <taxon>Armillaria</taxon>
    </lineage>
</organism>
<dbReference type="EMBL" id="FUEG01000003">
    <property type="protein sequence ID" value="SJL01329.1"/>
    <property type="molecule type" value="Genomic_DNA"/>
</dbReference>
<dbReference type="Proteomes" id="UP000219338">
    <property type="component" value="Unassembled WGS sequence"/>
</dbReference>
<name>A0A284QXY1_ARMOS</name>
<sequence>MSIPPLSFIASPPLPPSIPLNQRKDKTYGDDKHKACLVTWLLSHKRAMNTLVKSNNKNRLDKHAEPGCSAASYLVSLLTTEGLQYISTLSTFLKHSSTMFLQALAKITLKSKELLGFLRLKNKWLRDAVDNSPEDITKKHKKIFNCSKEVESQPSSFFQFEGYYAELYCLANAKWYIPLHLFTLTNIAIVYQEGDTLSMKKIQNHGHGKVMVLNISKARFEKETNLMELQWQDTSPCYVNFLSSL</sequence>
<gene>
    <name evidence="1" type="ORF">ARMOST_04649</name>
</gene>
<reference evidence="2" key="1">
    <citation type="journal article" date="2017" name="Nat. Ecol. Evol.">
        <title>Genome expansion and lineage-specific genetic innovations in the forest pathogenic fungi Armillaria.</title>
        <authorList>
            <person name="Sipos G."/>
            <person name="Prasanna A.N."/>
            <person name="Walter M.C."/>
            <person name="O'Connor E."/>
            <person name="Balint B."/>
            <person name="Krizsan K."/>
            <person name="Kiss B."/>
            <person name="Hess J."/>
            <person name="Varga T."/>
            <person name="Slot J."/>
            <person name="Riley R."/>
            <person name="Boka B."/>
            <person name="Rigling D."/>
            <person name="Barry K."/>
            <person name="Lee J."/>
            <person name="Mihaltcheva S."/>
            <person name="LaButti K."/>
            <person name="Lipzen A."/>
            <person name="Waldron R."/>
            <person name="Moloney N.M."/>
            <person name="Sperisen C."/>
            <person name="Kredics L."/>
            <person name="Vagvoelgyi C."/>
            <person name="Patrignani A."/>
            <person name="Fitzpatrick D."/>
            <person name="Nagy I."/>
            <person name="Doyle S."/>
            <person name="Anderson J.B."/>
            <person name="Grigoriev I.V."/>
            <person name="Gueldener U."/>
            <person name="Muensterkoetter M."/>
            <person name="Nagy L.G."/>
        </authorList>
    </citation>
    <scope>NUCLEOTIDE SEQUENCE [LARGE SCALE GENOMIC DNA]</scope>
    <source>
        <strain evidence="2">C18/9</strain>
    </source>
</reference>
<dbReference type="OrthoDB" id="3018573at2759"/>
<accession>A0A284QXY1</accession>
<keyword evidence="2" id="KW-1185">Reference proteome</keyword>
<evidence type="ECO:0000313" key="1">
    <source>
        <dbReference type="EMBL" id="SJL01329.1"/>
    </source>
</evidence>